<keyword evidence="2" id="KW-1185">Reference proteome</keyword>
<sequence length="215" mass="24801">MASKRLKPVGPLCEFYSLKLDSWKSVEVSLNLNFYNNFVIMHENHHSNHGIFVSGVVHWIREREPGLVDYTDDESPIVAFDLAKDEAIFVPCFDLSGPTCQKILGTVHGCLCLLCYHYAKYSNELWVMKDYGIKESWTKIFTQTSMDCMYMRPIDHSKSKSTMVLEVNKNKLAWYNFEEEEEPITEIDITCTEFSTEACVNHESLVGTSWNRCNA</sequence>
<accession>A0A8S0Q985</accession>
<dbReference type="Proteomes" id="UP000594638">
    <property type="component" value="Unassembled WGS sequence"/>
</dbReference>
<evidence type="ECO:0000313" key="1">
    <source>
        <dbReference type="EMBL" id="CAA2963840.1"/>
    </source>
</evidence>
<evidence type="ECO:0000313" key="2">
    <source>
        <dbReference type="Proteomes" id="UP000594638"/>
    </source>
</evidence>
<reference evidence="1 2" key="1">
    <citation type="submission" date="2019-12" db="EMBL/GenBank/DDBJ databases">
        <authorList>
            <person name="Alioto T."/>
            <person name="Alioto T."/>
            <person name="Gomez Garrido J."/>
        </authorList>
    </citation>
    <scope>NUCLEOTIDE SEQUENCE [LARGE SCALE GENOMIC DNA]</scope>
</reference>
<name>A0A8S0Q985_OLEEU</name>
<comment type="caution">
    <text evidence="1">The sequence shown here is derived from an EMBL/GenBank/DDBJ whole genome shotgun (WGS) entry which is preliminary data.</text>
</comment>
<dbReference type="OrthoDB" id="591557at2759"/>
<dbReference type="PANTHER" id="PTHR31672:SF13">
    <property type="entry name" value="F-BOX PROTEIN CPR30-LIKE"/>
    <property type="match status" value="1"/>
</dbReference>
<organism evidence="1 2">
    <name type="scientific">Olea europaea subsp. europaea</name>
    <dbReference type="NCBI Taxonomy" id="158383"/>
    <lineage>
        <taxon>Eukaryota</taxon>
        <taxon>Viridiplantae</taxon>
        <taxon>Streptophyta</taxon>
        <taxon>Embryophyta</taxon>
        <taxon>Tracheophyta</taxon>
        <taxon>Spermatophyta</taxon>
        <taxon>Magnoliopsida</taxon>
        <taxon>eudicotyledons</taxon>
        <taxon>Gunneridae</taxon>
        <taxon>Pentapetalae</taxon>
        <taxon>asterids</taxon>
        <taxon>lamiids</taxon>
        <taxon>Lamiales</taxon>
        <taxon>Oleaceae</taxon>
        <taxon>Oleeae</taxon>
        <taxon>Olea</taxon>
    </lineage>
</organism>
<proteinExistence type="predicted"/>
<dbReference type="InterPro" id="IPR050796">
    <property type="entry name" value="SCF_F-box_component"/>
</dbReference>
<dbReference type="InterPro" id="IPR017451">
    <property type="entry name" value="F-box-assoc_interact_dom"/>
</dbReference>
<dbReference type="EMBL" id="CACTIH010001813">
    <property type="protein sequence ID" value="CAA2963840.1"/>
    <property type="molecule type" value="Genomic_DNA"/>
</dbReference>
<dbReference type="Gramene" id="OE9A063540T1">
    <property type="protein sequence ID" value="OE9A063540C1"/>
    <property type="gene ID" value="OE9A063540"/>
</dbReference>
<dbReference type="PANTHER" id="PTHR31672">
    <property type="entry name" value="BNACNNG10540D PROTEIN"/>
    <property type="match status" value="1"/>
</dbReference>
<dbReference type="NCBIfam" id="TIGR01640">
    <property type="entry name" value="F_box_assoc_1"/>
    <property type="match status" value="1"/>
</dbReference>
<gene>
    <name evidence="1" type="ORF">OLEA9_A063540</name>
</gene>
<dbReference type="AlphaFoldDB" id="A0A8S0Q985"/>
<protein>
    <submittedName>
        <fullName evidence="1">Uncharacterized protein</fullName>
    </submittedName>
</protein>